<protein>
    <recommendedName>
        <fullName evidence="6">AAA+ ATPase domain-containing protein</fullName>
    </recommendedName>
</protein>
<evidence type="ECO:0008006" key="6">
    <source>
        <dbReference type="Google" id="ProtNLM"/>
    </source>
</evidence>
<name>A0AB36XQ64_9VIBR</name>
<evidence type="ECO:0000259" key="3">
    <source>
        <dbReference type="Pfam" id="PF13538"/>
    </source>
</evidence>
<dbReference type="PANTHER" id="PTHR43788:SF6">
    <property type="entry name" value="DNA HELICASE B"/>
    <property type="match status" value="1"/>
</dbReference>
<reference evidence="5" key="2">
    <citation type="submission" date="2016-07" db="EMBL/GenBank/DDBJ databases">
        <authorList>
            <person name="Kauffman K."/>
            <person name="Arevalo P."/>
            <person name="Polz M.F."/>
        </authorList>
    </citation>
    <scope>NUCLEOTIDE SEQUENCE</scope>
    <source>
        <strain evidence="5">10N.261.52.F7</strain>
    </source>
</reference>
<gene>
    <name evidence="5" type="ORF">BCT99_14620</name>
</gene>
<reference evidence="5" key="3">
    <citation type="journal article" date="2018" name="Nature">
        <title>A major lineage of non-tailed dsDNA viruses as unrecognized killers of marine bacteria.</title>
        <authorList>
            <person name="Kauffman K.M."/>
            <person name="Hussain F.A."/>
            <person name="Yang J."/>
            <person name="Arevalo P."/>
            <person name="Brown J.M."/>
            <person name="Chang W.K."/>
            <person name="VanInsberghe D."/>
            <person name="Elsherbini J."/>
            <person name="Sharma R.S."/>
            <person name="Cutler M.B."/>
            <person name="Kelly L."/>
            <person name="Polz M.F."/>
        </authorList>
    </citation>
    <scope>NUCLEOTIDE SEQUENCE</scope>
    <source>
        <strain evidence="5">10N.261.52.F7</strain>
    </source>
</reference>
<dbReference type="GO" id="GO:0003678">
    <property type="term" value="F:DNA helicase activity"/>
    <property type="evidence" value="ECO:0007669"/>
    <property type="project" value="UniProtKB-ARBA"/>
</dbReference>
<dbReference type="GO" id="GO:0005524">
    <property type="term" value="F:ATP binding"/>
    <property type="evidence" value="ECO:0007669"/>
    <property type="project" value="UniProtKB-KW"/>
</dbReference>
<dbReference type="SUPFAM" id="SSF52540">
    <property type="entry name" value="P-loop containing nucleoside triphosphate hydrolases"/>
    <property type="match status" value="2"/>
</dbReference>
<dbReference type="InterPro" id="IPR027417">
    <property type="entry name" value="P-loop_NTPase"/>
</dbReference>
<dbReference type="PANTHER" id="PTHR43788">
    <property type="entry name" value="DNA2/NAM7 HELICASE FAMILY MEMBER"/>
    <property type="match status" value="1"/>
</dbReference>
<comment type="caution">
    <text evidence="5">The sequence shown here is derived from an EMBL/GenBank/DDBJ whole genome shotgun (WGS) entry which is preliminary data.</text>
</comment>
<keyword evidence="1" id="KW-0547">Nucleotide-binding</keyword>
<evidence type="ECO:0000259" key="4">
    <source>
        <dbReference type="Pfam" id="PF14490"/>
    </source>
</evidence>
<dbReference type="Gene3D" id="2.30.30.940">
    <property type="match status" value="1"/>
</dbReference>
<dbReference type="Pfam" id="PF13245">
    <property type="entry name" value="AAA_19"/>
    <property type="match status" value="1"/>
</dbReference>
<dbReference type="Gene3D" id="3.40.50.300">
    <property type="entry name" value="P-loop containing nucleotide triphosphate hydrolases"/>
    <property type="match status" value="2"/>
</dbReference>
<dbReference type="CDD" id="cd18809">
    <property type="entry name" value="SF1_C_RecD"/>
    <property type="match status" value="1"/>
</dbReference>
<dbReference type="EMBL" id="MCXM01000011">
    <property type="protein sequence ID" value="PMK48104.1"/>
    <property type="molecule type" value="Genomic_DNA"/>
</dbReference>
<dbReference type="Pfam" id="PF14490">
    <property type="entry name" value="HHH_RecD2"/>
    <property type="match status" value="1"/>
</dbReference>
<accession>A0AB36XQ64</accession>
<dbReference type="Pfam" id="PF13538">
    <property type="entry name" value="UvrD_C_2"/>
    <property type="match status" value="1"/>
</dbReference>
<dbReference type="InterPro" id="IPR027785">
    <property type="entry name" value="UvrD-like_helicase_C"/>
</dbReference>
<dbReference type="RefSeq" id="WP_102278079.1">
    <property type="nucleotide sequence ID" value="NZ_JAJGZN020000002.1"/>
</dbReference>
<dbReference type="AlphaFoldDB" id="A0AB36XQ64"/>
<feature type="domain" description="UvrD-like helicase C-terminal" evidence="3">
    <location>
        <begin position="650"/>
        <end position="696"/>
    </location>
</feature>
<dbReference type="InterPro" id="IPR029493">
    <property type="entry name" value="RecD2-like_HHH"/>
</dbReference>
<sequence>MTQQFSGDVQIRKIRSKGQKGGVIFSAISVDDKPQRFVVKAGFDIAPNPSMFKEKHFWFVEGTIEIQKITWKDGSTNQESVIKPSKISFIKAANENLKRLLSESKAFKGISSVKADKLVTFFGDRLYQIASENDVERLTPILGKSTAQTLIDGLNEYQALHCLKLLDDLGVPAYIGESVLKIWGSDAYDKIKSNPYILVMFMASLASVDELAINRLNFKIDSPERLIAYTKETLYDAFKAGNTCLPISDLRRKLRRKIGNFTEQALQISQDMKEITVDGQVAQVKSLDIIESGVASMIFELAKSRSNKPVNRSHDKLTKVYEKKVGFALTREQRNAISTCLISKLSVLTGSAGCGKTTVLEAICYSLESLKLTSKIYLMALSGKAAMRITEATGREAMTIAGFMFHENQDDIPDDATFIIDEASMVDILSLYQLLKKLPYNGRIILTGDEEQLPPVGIGLSLHTLVGIQQINNPTLSVVKRQSEESGIPNVANKVRYYPDTKEPIPFIKYRGLGSGVSFVPCPNVDIESESLRLYQELGGIGNNNDVLLLSAIKSGVGGVLNLNALVHDKFANGNTINFTDAEYGKIQHSINGRSLKVGELVMYTKNDYKKDIRNGSIGQVIGTSNDGVIIKFDSKQVLLSASELNHLEHAYALTVHKSQGSQFDRVIVVIKQSRIIDRHLIYTALTRAKHQVVFVGDETVFYEALLISKAFCRHTKLSSFIEAAICA</sequence>
<feature type="domain" description="ATP-dependent RecD2 DNA helicase-like helix-hairpin-helix" evidence="4">
    <location>
        <begin position="162"/>
        <end position="244"/>
    </location>
</feature>
<evidence type="ECO:0000313" key="5">
    <source>
        <dbReference type="EMBL" id="PMK48104.1"/>
    </source>
</evidence>
<evidence type="ECO:0000256" key="1">
    <source>
        <dbReference type="ARBA" id="ARBA00022741"/>
    </source>
</evidence>
<evidence type="ECO:0000256" key="2">
    <source>
        <dbReference type="ARBA" id="ARBA00022840"/>
    </source>
</evidence>
<dbReference type="CDD" id="cd17933">
    <property type="entry name" value="DEXSc_RecD-like"/>
    <property type="match status" value="1"/>
</dbReference>
<dbReference type="InterPro" id="IPR050534">
    <property type="entry name" value="Coronavir_polyprotein_1ab"/>
</dbReference>
<keyword evidence="2" id="KW-0067">ATP-binding</keyword>
<organism evidence="5">
    <name type="scientific">Vibrio lentus</name>
    <dbReference type="NCBI Taxonomy" id="136468"/>
    <lineage>
        <taxon>Bacteria</taxon>
        <taxon>Pseudomonadati</taxon>
        <taxon>Pseudomonadota</taxon>
        <taxon>Gammaproteobacteria</taxon>
        <taxon>Vibrionales</taxon>
        <taxon>Vibrionaceae</taxon>
        <taxon>Vibrio</taxon>
    </lineage>
</organism>
<reference key="1">
    <citation type="submission" date="2016-07" db="EMBL/GenBank/DDBJ databases">
        <title>Nontailed viruses are major unrecognized killers of bacteria in the ocean.</title>
        <authorList>
            <person name="Kauffman K."/>
            <person name="Hussain F."/>
            <person name="Yang J."/>
            <person name="Arevalo P."/>
            <person name="Brown J."/>
            <person name="Cutler M."/>
            <person name="Kelly L."/>
            <person name="Polz M.F."/>
        </authorList>
    </citation>
    <scope>NUCLEOTIDE SEQUENCE [LARGE SCALE GENOMIC DNA]</scope>
    <source>
        <strain>10N.261.52.F7</strain>
    </source>
</reference>
<proteinExistence type="predicted"/>